<dbReference type="AlphaFoldDB" id="A0AAW0EBA1"/>
<gene>
    <name evidence="1" type="ORF">VNI00_000674</name>
</gene>
<proteinExistence type="predicted"/>
<name>A0AAW0EBA1_9AGAR</name>
<keyword evidence="2" id="KW-1185">Reference proteome</keyword>
<organism evidence="1 2">
    <name type="scientific">Paramarasmius palmivorus</name>
    <dbReference type="NCBI Taxonomy" id="297713"/>
    <lineage>
        <taxon>Eukaryota</taxon>
        <taxon>Fungi</taxon>
        <taxon>Dikarya</taxon>
        <taxon>Basidiomycota</taxon>
        <taxon>Agaricomycotina</taxon>
        <taxon>Agaricomycetes</taxon>
        <taxon>Agaricomycetidae</taxon>
        <taxon>Agaricales</taxon>
        <taxon>Marasmiineae</taxon>
        <taxon>Marasmiaceae</taxon>
        <taxon>Paramarasmius</taxon>
    </lineage>
</organism>
<reference evidence="1 2" key="1">
    <citation type="submission" date="2024-01" db="EMBL/GenBank/DDBJ databases">
        <title>A draft genome for a cacao thread blight-causing isolate of Paramarasmius palmivorus.</title>
        <authorList>
            <person name="Baruah I.K."/>
            <person name="Bukari Y."/>
            <person name="Amoako-Attah I."/>
            <person name="Meinhardt L.W."/>
            <person name="Bailey B.A."/>
            <person name="Cohen S.P."/>
        </authorList>
    </citation>
    <scope>NUCLEOTIDE SEQUENCE [LARGE SCALE GENOMIC DNA]</scope>
    <source>
        <strain evidence="1 2">GH-12</strain>
    </source>
</reference>
<dbReference type="EMBL" id="JAYKXP010000002">
    <property type="protein sequence ID" value="KAK7060941.1"/>
    <property type="molecule type" value="Genomic_DNA"/>
</dbReference>
<evidence type="ECO:0000313" key="1">
    <source>
        <dbReference type="EMBL" id="KAK7060941.1"/>
    </source>
</evidence>
<dbReference type="Proteomes" id="UP001383192">
    <property type="component" value="Unassembled WGS sequence"/>
</dbReference>
<evidence type="ECO:0000313" key="2">
    <source>
        <dbReference type="Proteomes" id="UP001383192"/>
    </source>
</evidence>
<sequence length="197" mass="22401">MSQPANTTELTSSQQLIWDFLGKPYEETYGIAMGRPLTTEDKASIAQTLINLYGSAEYVVSKMRESNWHEVSKPRDNRFRYFGARCPQPGVRCESRTFDNIQIYYRLDDQPLLPQGSYSLYVARPGHPPSECIDWLEEDIAVFALGFDGHWGGCKVLTFPPSTRIRFEYSYLGSRRTQEVILPSRTLDTTAGAINLS</sequence>
<accession>A0AAW0EBA1</accession>
<comment type="caution">
    <text evidence="1">The sequence shown here is derived from an EMBL/GenBank/DDBJ whole genome shotgun (WGS) entry which is preliminary data.</text>
</comment>
<protein>
    <submittedName>
        <fullName evidence="1">Uncharacterized protein</fullName>
    </submittedName>
</protein>